<dbReference type="OrthoDB" id="6880023at2"/>
<evidence type="ECO:0000313" key="2">
    <source>
        <dbReference type="Proteomes" id="UP000000602"/>
    </source>
</evidence>
<dbReference type="HOGENOM" id="CLU_1229018_0_0_7"/>
<evidence type="ECO:0000313" key="1">
    <source>
        <dbReference type="EMBL" id="CAG36729.1"/>
    </source>
</evidence>
<dbReference type="AlphaFoldDB" id="Q6ALP6"/>
<dbReference type="STRING" id="177439.DP2000"/>
<dbReference type="Proteomes" id="UP000000602">
    <property type="component" value="Chromosome"/>
</dbReference>
<dbReference type="eggNOG" id="ENOG50336GQ">
    <property type="taxonomic scope" value="Bacteria"/>
</dbReference>
<sequence>MKTTDLVAQFRRVTGDKVTPYLWDDDTIVSFFNAAIDEACLRRDFIFESNTDGLSNLVLREGELHADISGSLYKIDIAHFLNSSGQRTDLEIRSRGDLSFRNNLPDLQAVGDPAFLITDDKKIFILPPPPFGGGIIELEGYRTPLASEKLSLNDVDSEPVISERHHSRLHHWAVYLALSDVDLDSYAPQVAAVHLEKFEDYFGDMLRANRQRLNSQNRPHRNHLW</sequence>
<dbReference type="Pfam" id="PF24175">
    <property type="entry name" value="SU10_adaptor"/>
    <property type="match status" value="1"/>
</dbReference>
<dbReference type="RefSeq" id="WP_011189241.1">
    <property type="nucleotide sequence ID" value="NC_006138.1"/>
</dbReference>
<dbReference type="EMBL" id="CR522870">
    <property type="protein sequence ID" value="CAG36729.1"/>
    <property type="molecule type" value="Genomic_DNA"/>
</dbReference>
<accession>Q6ALP6</accession>
<organism evidence="1 2">
    <name type="scientific">Desulfotalea psychrophila (strain LSv54 / DSM 12343)</name>
    <dbReference type="NCBI Taxonomy" id="177439"/>
    <lineage>
        <taxon>Bacteria</taxon>
        <taxon>Pseudomonadati</taxon>
        <taxon>Thermodesulfobacteriota</taxon>
        <taxon>Desulfobulbia</taxon>
        <taxon>Desulfobulbales</taxon>
        <taxon>Desulfocapsaceae</taxon>
        <taxon>Desulfotalea</taxon>
    </lineage>
</organism>
<keyword evidence="2" id="KW-1185">Reference proteome</keyword>
<name>Q6ALP6_DESPS</name>
<protein>
    <submittedName>
        <fullName evidence="1">Uncharacterized protein</fullName>
    </submittedName>
</protein>
<dbReference type="KEGG" id="dps:DP2000"/>
<dbReference type="InterPro" id="IPR056209">
    <property type="entry name" value="SU10_adaptor"/>
</dbReference>
<reference evidence="2" key="1">
    <citation type="journal article" date="2004" name="Environ. Microbiol.">
        <title>The genome of Desulfotalea psychrophila, a sulfate-reducing bacterium from permanently cold Arctic sediments.</title>
        <authorList>
            <person name="Rabus R."/>
            <person name="Ruepp A."/>
            <person name="Frickey T."/>
            <person name="Rattei T."/>
            <person name="Fartmann B."/>
            <person name="Stark M."/>
            <person name="Bauer M."/>
            <person name="Zibat A."/>
            <person name="Lombardot T."/>
            <person name="Becker I."/>
            <person name="Amann J."/>
            <person name="Gellner K."/>
            <person name="Teeling H."/>
            <person name="Leuschner W.D."/>
            <person name="Gloeckner F.-O."/>
            <person name="Lupas A.N."/>
            <person name="Amann R."/>
            <person name="Klenk H.-P."/>
        </authorList>
    </citation>
    <scope>NUCLEOTIDE SEQUENCE [LARGE SCALE GENOMIC DNA]</scope>
    <source>
        <strain evidence="2">DSM 12343 / LSv54</strain>
    </source>
</reference>
<proteinExistence type="predicted"/>
<gene>
    <name evidence="1" type="ordered locus">DP2000</name>
</gene>